<gene>
    <name evidence="5" type="ORF">DAPK24_036710</name>
</gene>
<dbReference type="PROSITE" id="PS50296">
    <property type="entry name" value="SUI1"/>
    <property type="match status" value="1"/>
</dbReference>
<dbReference type="AlphaFoldDB" id="A0AAV5R931"/>
<accession>A0AAV5R931</accession>
<dbReference type="Proteomes" id="UP001378960">
    <property type="component" value="Unassembled WGS sequence"/>
</dbReference>
<dbReference type="EMBL" id="BTGB01000005">
    <property type="protein sequence ID" value="GMM47096.1"/>
    <property type="molecule type" value="Genomic_DNA"/>
</dbReference>
<evidence type="ECO:0000256" key="1">
    <source>
        <dbReference type="ARBA" id="ARBA00007514"/>
    </source>
</evidence>
<dbReference type="GO" id="GO:0001731">
    <property type="term" value="P:formation of translation preinitiation complex"/>
    <property type="evidence" value="ECO:0007669"/>
    <property type="project" value="TreeGrafter"/>
</dbReference>
<reference evidence="5 6" key="1">
    <citation type="journal article" date="2023" name="Elife">
        <title>Identification of key yeast species and microbe-microbe interactions impacting larval growth of Drosophila in the wild.</title>
        <authorList>
            <person name="Mure A."/>
            <person name="Sugiura Y."/>
            <person name="Maeda R."/>
            <person name="Honda K."/>
            <person name="Sakurai N."/>
            <person name="Takahashi Y."/>
            <person name="Watada M."/>
            <person name="Katoh T."/>
            <person name="Gotoh A."/>
            <person name="Gotoh Y."/>
            <person name="Taniguchi I."/>
            <person name="Nakamura K."/>
            <person name="Hayashi T."/>
            <person name="Katayama T."/>
            <person name="Uemura T."/>
            <person name="Hattori Y."/>
        </authorList>
    </citation>
    <scope>NUCLEOTIDE SEQUENCE [LARGE SCALE GENOMIC DNA]</scope>
    <source>
        <strain evidence="5 6">PK-24</strain>
    </source>
</reference>
<dbReference type="CDD" id="cd11607">
    <property type="entry name" value="DENR_C"/>
    <property type="match status" value="1"/>
</dbReference>
<dbReference type="InterPro" id="IPR048517">
    <property type="entry name" value="DENR_N"/>
</dbReference>
<keyword evidence="6" id="KW-1185">Reference proteome</keyword>
<proteinExistence type="inferred from homology"/>
<sequence>MVLYCEICSLPVEFCEFGKSFKKCKLWLQSNNNEIYNKLYNSDIKSSLSKEEEEKISNSLAKMQLKEERKLERDLINLQNSKILIKRIPRTKHKYIVAIANLDLLDPNLFDMKKTCKKFASKFATGCSISKNSEKKDEIVIQGDVADEVESYLREFIDSNGINIKIEHVTERFTNKKK</sequence>
<evidence type="ECO:0000313" key="6">
    <source>
        <dbReference type="Proteomes" id="UP001378960"/>
    </source>
</evidence>
<comment type="subunit">
    <text evidence="2">Interacts with the 40S ribosomal subunit.</text>
</comment>
<dbReference type="PANTHER" id="PTHR12789:SF0">
    <property type="entry name" value="DENSITY-REGULATED PROTEIN"/>
    <property type="match status" value="1"/>
</dbReference>
<evidence type="ECO:0000313" key="5">
    <source>
        <dbReference type="EMBL" id="GMM47096.1"/>
    </source>
</evidence>
<comment type="similarity">
    <text evidence="1">Belongs to the DENR family.</text>
</comment>
<name>A0AAV5R931_PICKL</name>
<dbReference type="PANTHER" id="PTHR12789">
    <property type="entry name" value="DENSITY-REGULATED PROTEIN HOMOLOG"/>
    <property type="match status" value="1"/>
</dbReference>
<dbReference type="InterPro" id="IPR050318">
    <property type="entry name" value="DENR/SUI1_TIF"/>
</dbReference>
<dbReference type="GO" id="GO:0002188">
    <property type="term" value="P:translation reinitiation"/>
    <property type="evidence" value="ECO:0007669"/>
    <property type="project" value="TreeGrafter"/>
</dbReference>
<evidence type="ECO:0000259" key="4">
    <source>
        <dbReference type="PROSITE" id="PS50296"/>
    </source>
</evidence>
<dbReference type="InterPro" id="IPR001950">
    <property type="entry name" value="SUI1"/>
</dbReference>
<dbReference type="Gene3D" id="3.30.780.10">
    <property type="entry name" value="SUI1-like domain"/>
    <property type="match status" value="1"/>
</dbReference>
<dbReference type="SUPFAM" id="SSF55159">
    <property type="entry name" value="eIF1-like"/>
    <property type="match status" value="1"/>
</dbReference>
<dbReference type="GO" id="GO:0003729">
    <property type="term" value="F:mRNA binding"/>
    <property type="evidence" value="ECO:0007669"/>
    <property type="project" value="TreeGrafter"/>
</dbReference>
<dbReference type="GO" id="GO:0003743">
    <property type="term" value="F:translation initiation factor activity"/>
    <property type="evidence" value="ECO:0007669"/>
    <property type="project" value="InterPro"/>
</dbReference>
<evidence type="ECO:0000256" key="3">
    <source>
        <dbReference type="ARBA" id="ARBA00020058"/>
    </source>
</evidence>
<dbReference type="InterPro" id="IPR046447">
    <property type="entry name" value="DENR_C"/>
</dbReference>
<dbReference type="InterPro" id="IPR036877">
    <property type="entry name" value="SUI1_dom_sf"/>
</dbReference>
<protein>
    <recommendedName>
        <fullName evidence="3">Translation machinery-associated protein 22</fullName>
    </recommendedName>
</protein>
<dbReference type="Pfam" id="PF01253">
    <property type="entry name" value="SUI1"/>
    <property type="match status" value="1"/>
</dbReference>
<evidence type="ECO:0000256" key="2">
    <source>
        <dbReference type="ARBA" id="ARBA00011742"/>
    </source>
</evidence>
<dbReference type="Pfam" id="PF21023">
    <property type="entry name" value="DENR_N"/>
    <property type="match status" value="1"/>
</dbReference>
<comment type="caution">
    <text evidence="5">The sequence shown here is derived from an EMBL/GenBank/DDBJ whole genome shotgun (WGS) entry which is preliminary data.</text>
</comment>
<organism evidence="5 6">
    <name type="scientific">Pichia kluyveri</name>
    <name type="common">Yeast</name>
    <dbReference type="NCBI Taxonomy" id="36015"/>
    <lineage>
        <taxon>Eukaryota</taxon>
        <taxon>Fungi</taxon>
        <taxon>Dikarya</taxon>
        <taxon>Ascomycota</taxon>
        <taxon>Saccharomycotina</taxon>
        <taxon>Pichiomycetes</taxon>
        <taxon>Pichiales</taxon>
        <taxon>Pichiaceae</taxon>
        <taxon>Pichia</taxon>
    </lineage>
</organism>
<feature type="domain" description="SUI1" evidence="4">
    <location>
        <begin position="83"/>
        <end position="157"/>
    </location>
</feature>